<feature type="non-terminal residue" evidence="1">
    <location>
        <position position="76"/>
    </location>
</feature>
<dbReference type="EMBL" id="KN818248">
    <property type="protein sequence ID" value="KIL64531.1"/>
    <property type="molecule type" value="Genomic_DNA"/>
</dbReference>
<protein>
    <submittedName>
        <fullName evidence="1">Uncharacterized protein</fullName>
    </submittedName>
</protein>
<dbReference type="InParanoid" id="A0A0C2X5K5"/>
<sequence>SNTPSETKLAVKNVQEEEVTAVPEDIVDEAEDSRGLYERHFGTKPTVLTESARLAVDRKAWVTSKEIYGNLGSALV</sequence>
<evidence type="ECO:0000313" key="2">
    <source>
        <dbReference type="Proteomes" id="UP000054549"/>
    </source>
</evidence>
<dbReference type="Proteomes" id="UP000054549">
    <property type="component" value="Unassembled WGS sequence"/>
</dbReference>
<name>A0A0C2X5K5_AMAMK</name>
<feature type="non-terminal residue" evidence="1">
    <location>
        <position position="1"/>
    </location>
</feature>
<reference evidence="1 2" key="1">
    <citation type="submission" date="2014-04" db="EMBL/GenBank/DDBJ databases">
        <title>Evolutionary Origins and Diversification of the Mycorrhizal Mutualists.</title>
        <authorList>
            <consortium name="DOE Joint Genome Institute"/>
            <consortium name="Mycorrhizal Genomics Consortium"/>
            <person name="Kohler A."/>
            <person name="Kuo A."/>
            <person name="Nagy L.G."/>
            <person name="Floudas D."/>
            <person name="Copeland A."/>
            <person name="Barry K.W."/>
            <person name="Cichocki N."/>
            <person name="Veneault-Fourrey C."/>
            <person name="LaButti K."/>
            <person name="Lindquist E.A."/>
            <person name="Lipzen A."/>
            <person name="Lundell T."/>
            <person name="Morin E."/>
            <person name="Murat C."/>
            <person name="Riley R."/>
            <person name="Ohm R."/>
            <person name="Sun H."/>
            <person name="Tunlid A."/>
            <person name="Henrissat B."/>
            <person name="Grigoriev I.V."/>
            <person name="Hibbett D.S."/>
            <person name="Martin F."/>
        </authorList>
    </citation>
    <scope>NUCLEOTIDE SEQUENCE [LARGE SCALE GENOMIC DNA]</scope>
    <source>
        <strain evidence="1 2">Koide BX008</strain>
    </source>
</reference>
<organism evidence="1 2">
    <name type="scientific">Amanita muscaria (strain Koide BX008)</name>
    <dbReference type="NCBI Taxonomy" id="946122"/>
    <lineage>
        <taxon>Eukaryota</taxon>
        <taxon>Fungi</taxon>
        <taxon>Dikarya</taxon>
        <taxon>Basidiomycota</taxon>
        <taxon>Agaricomycotina</taxon>
        <taxon>Agaricomycetes</taxon>
        <taxon>Agaricomycetidae</taxon>
        <taxon>Agaricales</taxon>
        <taxon>Pluteineae</taxon>
        <taxon>Amanitaceae</taxon>
        <taxon>Amanita</taxon>
    </lineage>
</organism>
<gene>
    <name evidence="1" type="ORF">M378DRAFT_162973</name>
</gene>
<accession>A0A0C2X5K5</accession>
<proteinExistence type="predicted"/>
<keyword evidence="2" id="KW-1185">Reference proteome</keyword>
<evidence type="ECO:0000313" key="1">
    <source>
        <dbReference type="EMBL" id="KIL64531.1"/>
    </source>
</evidence>
<dbReference type="HOGENOM" id="CLU_2677642_0_0_1"/>
<dbReference type="AlphaFoldDB" id="A0A0C2X5K5"/>